<feature type="region of interest" description="Disordered" evidence="4">
    <location>
        <begin position="741"/>
        <end position="829"/>
    </location>
</feature>
<dbReference type="GO" id="GO:0005814">
    <property type="term" value="C:centriole"/>
    <property type="evidence" value="ECO:0007669"/>
    <property type="project" value="TreeGrafter"/>
</dbReference>
<feature type="compositionally biased region" description="Low complexity" evidence="4">
    <location>
        <begin position="11"/>
        <end position="23"/>
    </location>
</feature>
<name>A0AAV6FIQ5_9TELE</name>
<dbReference type="InterPro" id="IPR029299">
    <property type="entry name" value="ALMS_motif"/>
</dbReference>
<feature type="region of interest" description="Disordered" evidence="4">
    <location>
        <begin position="54"/>
        <end position="81"/>
    </location>
</feature>
<evidence type="ECO:0000259" key="5">
    <source>
        <dbReference type="Pfam" id="PF15309"/>
    </source>
</evidence>
<feature type="region of interest" description="Disordered" evidence="4">
    <location>
        <begin position="177"/>
        <end position="201"/>
    </location>
</feature>
<reference evidence="6" key="1">
    <citation type="submission" date="2020-10" db="EMBL/GenBank/DDBJ databases">
        <title>Chromosome-scale genome assembly of the Allis shad, Alosa alosa.</title>
        <authorList>
            <person name="Margot Z."/>
            <person name="Christophe K."/>
            <person name="Cabau C."/>
            <person name="Louis A."/>
            <person name="Berthelot C."/>
            <person name="Parey E."/>
            <person name="Roest Crollius H."/>
            <person name="Montfort J."/>
            <person name="Robinson-Rechavi M."/>
            <person name="Bucao C."/>
            <person name="Bouchez O."/>
            <person name="Gislard M."/>
            <person name="Lluch J."/>
            <person name="Milhes M."/>
            <person name="Lampietro C."/>
            <person name="Lopez Roques C."/>
            <person name="Donnadieu C."/>
            <person name="Braasch I."/>
            <person name="Desvignes T."/>
            <person name="Postlethwait J."/>
            <person name="Bobe J."/>
            <person name="Guiguen Y."/>
        </authorList>
    </citation>
    <scope>NUCLEOTIDE SEQUENCE</scope>
    <source>
        <strain evidence="6">M-15738</strain>
        <tissue evidence="6">Blood</tissue>
    </source>
</reference>
<proteinExistence type="predicted"/>
<feature type="compositionally biased region" description="Basic and acidic residues" evidence="4">
    <location>
        <begin position="788"/>
        <end position="804"/>
    </location>
</feature>
<evidence type="ECO:0000256" key="1">
    <source>
        <dbReference type="ARBA" id="ARBA00004300"/>
    </source>
</evidence>
<dbReference type="GO" id="GO:0005813">
    <property type="term" value="C:centrosome"/>
    <property type="evidence" value="ECO:0007669"/>
    <property type="project" value="UniProtKB-SubCell"/>
</dbReference>
<feature type="compositionally biased region" description="Polar residues" evidence="4">
    <location>
        <begin position="294"/>
        <end position="307"/>
    </location>
</feature>
<evidence type="ECO:0000313" key="7">
    <source>
        <dbReference type="Proteomes" id="UP000823561"/>
    </source>
</evidence>
<feature type="compositionally biased region" description="Low complexity" evidence="4">
    <location>
        <begin position="62"/>
        <end position="75"/>
    </location>
</feature>
<dbReference type="PANTHER" id="PTHR21553">
    <property type="entry name" value="ALMS1-RELATED"/>
    <property type="match status" value="1"/>
</dbReference>
<comment type="subcellular location">
    <subcellularLocation>
        <location evidence="1">Cytoplasm</location>
        <location evidence="1">Cytoskeleton</location>
        <location evidence="1">Microtubule organizing center</location>
        <location evidence="1">Centrosome</location>
    </subcellularLocation>
</comment>
<dbReference type="Pfam" id="PF15309">
    <property type="entry name" value="ALMS_motif"/>
    <property type="match status" value="1"/>
</dbReference>
<feature type="compositionally biased region" description="Basic and acidic residues" evidence="4">
    <location>
        <begin position="634"/>
        <end position="650"/>
    </location>
</feature>
<sequence>MEALKSESVNRRSSTSRRTPSTPHAGASQDLAATNHLFRAPDWRRRAGEWSHWGGLGEGSRESGLPPHRQQTARTQHARRPASCIEGARGMDGWLQQLEEMQRRRSSAAGVGAGLGGYSSGSGVPVVPPLSDRTVSMPVLPDQPAAGRFIRHTASPSSLYSEDLLLSLTDSLSATPLGSDESLWPPDGAGSSETVSIRETPRAEYTSMSSLTAVKIGWLPIQRRLVVENATSHTHQPHTATQSAPCQVKMKPPITPVFTKSVVKPNGFGHLDGAAERCPATAPVKTCVPPGPTAATSSSGLLVQSASREQRAPVERDAGSPQPWRLPWRAWPEGREAPAWVDSSGRPTLPRSSCTPPPSETPWPALHSNPARAKPGFSSITITSRKVTRSASLPESGRSSSPERPRSASPAGSMSRTAGCAAIPLRRRAVVVKMTDSRVTTSSTTTGQGAGLQRSPQTAFSAARSAVDPREAYGGEPVVLRRKATIVKVTEESESYRLRPVPGEGQKARRSEVRYSYTEGLQPMHYTSDPPSLAWGGAVGERNVPKLHRSTLSLHVTTAPCTDPPGGERVDAGRSSGSRRPVSFHAGIFSHSQPALESFSDLLPRGERPGLPGKTDMAPSHLTSSKVSPPAGPVRRDAGHPEARTLRRAQELTQGKPLPGATYGSLPPPTLINSSVEDAGNPGNPQRHERNEVRQDSTREGLLRRPYAEFVPLSLGVTQEASSLREALRLHRPSFISRSEARVQELQSRAQQRRQQQQQDRALPSTQLPPHANHTRAAHTRTNPHSDNLFKSRDRAVTGRETQHRSRRSHVGQSEMKRRREEEKRKSVSLTNRLRVDIFKKKLLDQLLHRGTD</sequence>
<evidence type="ECO:0000256" key="3">
    <source>
        <dbReference type="ARBA" id="ARBA00023212"/>
    </source>
</evidence>
<comment type="caution">
    <text evidence="6">The sequence shown here is derived from an EMBL/GenBank/DDBJ whole genome shotgun (WGS) entry which is preliminary data.</text>
</comment>
<feature type="region of interest" description="Disordered" evidence="4">
    <location>
        <begin position="1"/>
        <end position="36"/>
    </location>
</feature>
<feature type="domain" description="ALMS motif" evidence="5">
    <location>
        <begin position="722"/>
        <end position="850"/>
    </location>
</feature>
<dbReference type="GO" id="GO:0008017">
    <property type="term" value="F:microtubule binding"/>
    <property type="evidence" value="ECO:0007669"/>
    <property type="project" value="TreeGrafter"/>
</dbReference>
<protein>
    <recommendedName>
        <fullName evidence="5">ALMS motif domain-containing protein</fullName>
    </recommendedName>
</protein>
<dbReference type="EMBL" id="JADWDJ010000022">
    <property type="protein sequence ID" value="KAG5262329.1"/>
    <property type="molecule type" value="Genomic_DNA"/>
</dbReference>
<evidence type="ECO:0000256" key="4">
    <source>
        <dbReference type="SAM" id="MobiDB-lite"/>
    </source>
</evidence>
<dbReference type="GO" id="GO:0005829">
    <property type="term" value="C:cytosol"/>
    <property type="evidence" value="ECO:0007669"/>
    <property type="project" value="TreeGrafter"/>
</dbReference>
<organism evidence="6 7">
    <name type="scientific">Alosa alosa</name>
    <name type="common">allis shad</name>
    <dbReference type="NCBI Taxonomy" id="278164"/>
    <lineage>
        <taxon>Eukaryota</taxon>
        <taxon>Metazoa</taxon>
        <taxon>Chordata</taxon>
        <taxon>Craniata</taxon>
        <taxon>Vertebrata</taxon>
        <taxon>Euteleostomi</taxon>
        <taxon>Actinopterygii</taxon>
        <taxon>Neopterygii</taxon>
        <taxon>Teleostei</taxon>
        <taxon>Clupei</taxon>
        <taxon>Clupeiformes</taxon>
        <taxon>Clupeoidei</taxon>
        <taxon>Clupeidae</taxon>
        <taxon>Alosa</taxon>
    </lineage>
</organism>
<accession>A0AAV6FIQ5</accession>
<feature type="compositionally biased region" description="Low complexity" evidence="4">
    <location>
        <begin position="389"/>
        <end position="400"/>
    </location>
</feature>
<evidence type="ECO:0000256" key="2">
    <source>
        <dbReference type="ARBA" id="ARBA00022490"/>
    </source>
</evidence>
<evidence type="ECO:0000313" key="6">
    <source>
        <dbReference type="EMBL" id="KAG5262329.1"/>
    </source>
</evidence>
<feature type="region of interest" description="Disordered" evidence="4">
    <location>
        <begin position="436"/>
        <end position="456"/>
    </location>
</feature>
<keyword evidence="3" id="KW-0206">Cytoskeleton</keyword>
<dbReference type="GO" id="GO:0046599">
    <property type="term" value="P:regulation of centriole replication"/>
    <property type="evidence" value="ECO:0007669"/>
    <property type="project" value="TreeGrafter"/>
</dbReference>
<feature type="compositionally biased region" description="Low complexity" evidence="4">
    <location>
        <begin position="744"/>
        <end position="761"/>
    </location>
</feature>
<dbReference type="AlphaFoldDB" id="A0AAV6FIQ5"/>
<keyword evidence="7" id="KW-1185">Reference proteome</keyword>
<keyword evidence="2" id="KW-0963">Cytoplasm</keyword>
<dbReference type="PANTHER" id="PTHR21553:SF24">
    <property type="entry name" value="(E2-INDEPENDENT) E3 UBIQUITIN-CONJUGATING ENZYME FATS"/>
    <property type="match status" value="1"/>
</dbReference>
<gene>
    <name evidence="6" type="ORF">AALO_G00274010</name>
</gene>
<feature type="region of interest" description="Disordered" evidence="4">
    <location>
        <begin position="289"/>
        <end position="422"/>
    </location>
</feature>
<feature type="region of interest" description="Disordered" evidence="4">
    <location>
        <begin position="600"/>
        <end position="701"/>
    </location>
</feature>
<feature type="region of interest" description="Disordered" evidence="4">
    <location>
        <begin position="556"/>
        <end position="581"/>
    </location>
</feature>
<feature type="compositionally biased region" description="Basic and acidic residues" evidence="4">
    <location>
        <begin position="1"/>
        <end position="10"/>
    </location>
</feature>
<feature type="compositionally biased region" description="Basic and acidic residues" evidence="4">
    <location>
        <begin position="308"/>
        <end position="318"/>
    </location>
</feature>
<feature type="compositionally biased region" description="Basic and acidic residues" evidence="4">
    <location>
        <begin position="686"/>
        <end position="701"/>
    </location>
</feature>
<dbReference type="Proteomes" id="UP000823561">
    <property type="component" value="Chromosome 22"/>
</dbReference>
<feature type="compositionally biased region" description="Basic and acidic residues" evidence="4">
    <location>
        <begin position="815"/>
        <end position="826"/>
    </location>
</feature>